<organism evidence="2 3">
    <name type="scientific">Lacrimispora defluvii</name>
    <dbReference type="NCBI Taxonomy" id="2719233"/>
    <lineage>
        <taxon>Bacteria</taxon>
        <taxon>Bacillati</taxon>
        <taxon>Bacillota</taxon>
        <taxon>Clostridia</taxon>
        <taxon>Lachnospirales</taxon>
        <taxon>Lachnospiraceae</taxon>
        <taxon>Lacrimispora</taxon>
    </lineage>
</organism>
<comment type="caution">
    <text evidence="2">The sequence shown here is derived from an EMBL/GenBank/DDBJ whole genome shotgun (WGS) entry which is preliminary data.</text>
</comment>
<reference evidence="2 3" key="1">
    <citation type="submission" date="2020-03" db="EMBL/GenBank/DDBJ databases">
        <title>Genome Sequence of industrial isolate, B5A.</title>
        <authorList>
            <person name="Sharma S."/>
            <person name="Patil P.B."/>
            <person name="Korpole S."/>
        </authorList>
    </citation>
    <scope>NUCLEOTIDE SEQUENCE [LARGE SCALE GENOMIC DNA]</scope>
    <source>
        <strain evidence="2 3">PI-S10-B5A</strain>
    </source>
</reference>
<protein>
    <submittedName>
        <fullName evidence="2">Uncharacterized protein</fullName>
    </submittedName>
</protein>
<evidence type="ECO:0000313" key="3">
    <source>
        <dbReference type="Proteomes" id="UP000539052"/>
    </source>
</evidence>
<name>A0ABX1W0K1_9FIRM</name>
<feature type="transmembrane region" description="Helical" evidence="1">
    <location>
        <begin position="66"/>
        <end position="87"/>
    </location>
</feature>
<evidence type="ECO:0000256" key="1">
    <source>
        <dbReference type="SAM" id="Phobius"/>
    </source>
</evidence>
<dbReference type="EMBL" id="JAAOXG010000044">
    <property type="protein sequence ID" value="NNJ32033.1"/>
    <property type="molecule type" value="Genomic_DNA"/>
</dbReference>
<keyword evidence="1" id="KW-0472">Membrane</keyword>
<keyword evidence="3" id="KW-1185">Reference proteome</keyword>
<keyword evidence="1" id="KW-0812">Transmembrane</keyword>
<dbReference type="RefSeq" id="WP_170823136.1">
    <property type="nucleotide sequence ID" value="NZ_JAAOXG010000044.1"/>
</dbReference>
<gene>
    <name evidence="2" type="ORF">G9470_19885</name>
</gene>
<feature type="transmembrane region" description="Helical" evidence="1">
    <location>
        <begin position="37"/>
        <end position="60"/>
    </location>
</feature>
<sequence>MYDLIKNIATILVYGAIIAVIFNNVKGDEMSLKRKWIVSAILAIFGGILLILTMTLFKYIGDNLSWYLMVFFFAAIFISGVLLLIYCSKLKK</sequence>
<evidence type="ECO:0000313" key="2">
    <source>
        <dbReference type="EMBL" id="NNJ32033.1"/>
    </source>
</evidence>
<accession>A0ABX1W0K1</accession>
<feature type="transmembrane region" description="Helical" evidence="1">
    <location>
        <begin position="6"/>
        <end position="25"/>
    </location>
</feature>
<proteinExistence type="predicted"/>
<keyword evidence="1" id="KW-1133">Transmembrane helix</keyword>
<dbReference type="Proteomes" id="UP000539052">
    <property type="component" value="Unassembled WGS sequence"/>
</dbReference>